<comment type="caution">
    <text evidence="2">The sequence shown here is derived from an EMBL/GenBank/DDBJ whole genome shotgun (WGS) entry which is preliminary data.</text>
</comment>
<evidence type="ECO:0000256" key="1">
    <source>
        <dbReference type="SAM" id="MobiDB-lite"/>
    </source>
</evidence>
<evidence type="ECO:0000313" key="2">
    <source>
        <dbReference type="EMBL" id="MBB4246767.1"/>
    </source>
</evidence>
<accession>A0A840FXD8</accession>
<organism evidence="2 3">
    <name type="scientific">Rhodocyclus tenuis</name>
    <name type="common">Rhodospirillum tenue</name>
    <dbReference type="NCBI Taxonomy" id="1066"/>
    <lineage>
        <taxon>Bacteria</taxon>
        <taxon>Pseudomonadati</taxon>
        <taxon>Pseudomonadota</taxon>
        <taxon>Betaproteobacteria</taxon>
        <taxon>Rhodocyclales</taxon>
        <taxon>Rhodocyclaceae</taxon>
        <taxon>Rhodocyclus</taxon>
    </lineage>
</organism>
<feature type="region of interest" description="Disordered" evidence="1">
    <location>
        <begin position="1"/>
        <end position="34"/>
    </location>
</feature>
<sequence>MAARGQHEAKRKEENHGERFIGADKAALPVQPERTAIRGGPRRKVDKAGKVSAADAADVARIIAR</sequence>
<protein>
    <submittedName>
        <fullName evidence="2">Uncharacterized protein</fullName>
    </submittedName>
</protein>
<proteinExistence type="predicted"/>
<gene>
    <name evidence="2" type="ORF">GGD90_001130</name>
</gene>
<dbReference type="AlphaFoldDB" id="A0A840FXD8"/>
<reference evidence="2 3" key="1">
    <citation type="submission" date="2020-08" db="EMBL/GenBank/DDBJ databases">
        <title>Genome sequencing of Purple Non-Sulfur Bacteria from various extreme environments.</title>
        <authorList>
            <person name="Mayer M."/>
        </authorList>
    </citation>
    <scope>NUCLEOTIDE SEQUENCE [LARGE SCALE GENOMIC DNA]</scope>
    <source>
        <strain evidence="2 3">2761</strain>
    </source>
</reference>
<evidence type="ECO:0000313" key="3">
    <source>
        <dbReference type="Proteomes" id="UP000587070"/>
    </source>
</evidence>
<feature type="compositionally biased region" description="Basic and acidic residues" evidence="1">
    <location>
        <begin position="1"/>
        <end position="22"/>
    </location>
</feature>
<dbReference type="Proteomes" id="UP000587070">
    <property type="component" value="Unassembled WGS sequence"/>
</dbReference>
<keyword evidence="3" id="KW-1185">Reference proteome</keyword>
<dbReference type="EMBL" id="JACIGE010000003">
    <property type="protein sequence ID" value="MBB4246767.1"/>
    <property type="molecule type" value="Genomic_DNA"/>
</dbReference>
<name>A0A840FXD8_RHOTE</name>